<dbReference type="FunFam" id="3.40.1370.10:FF:000011">
    <property type="entry name" value="50S ribosomal protein L4"/>
    <property type="match status" value="1"/>
</dbReference>
<comment type="similarity">
    <text evidence="1">Belongs to the universal ribosomal protein uL4 family.</text>
</comment>
<organism evidence="6">
    <name type="scientific">Cryptomonas curvata</name>
    <dbReference type="NCBI Taxonomy" id="233186"/>
    <lineage>
        <taxon>Eukaryota</taxon>
        <taxon>Cryptophyceae</taxon>
        <taxon>Cryptomonadales</taxon>
        <taxon>Cryptomonadaceae</taxon>
        <taxon>Cryptomonas</taxon>
    </lineage>
</organism>
<dbReference type="PANTHER" id="PTHR19431">
    <property type="entry name" value="60S RIBOSOMAL PROTEIN L4"/>
    <property type="match status" value="1"/>
</dbReference>
<dbReference type="GO" id="GO:0006412">
    <property type="term" value="P:translation"/>
    <property type="evidence" value="ECO:0007669"/>
    <property type="project" value="InterPro"/>
</dbReference>
<keyword evidence="3" id="KW-0687">Ribonucleoprotein</keyword>
<name>A0A7S0QM74_9CRYP</name>
<dbReference type="Gene3D" id="3.40.1370.10">
    <property type="match status" value="1"/>
</dbReference>
<protein>
    <recommendedName>
        <fullName evidence="4">Large ribosomal subunit protein uL4</fullName>
    </recommendedName>
    <alternativeName>
        <fullName evidence="5">60S ribosomal protein L4</fullName>
    </alternativeName>
</protein>
<evidence type="ECO:0000256" key="1">
    <source>
        <dbReference type="ARBA" id="ARBA00010528"/>
    </source>
</evidence>
<keyword evidence="2" id="KW-0689">Ribosomal protein</keyword>
<evidence type="ECO:0000256" key="4">
    <source>
        <dbReference type="ARBA" id="ARBA00035244"/>
    </source>
</evidence>
<dbReference type="InterPro" id="IPR002136">
    <property type="entry name" value="Ribosomal_uL4"/>
</dbReference>
<dbReference type="AlphaFoldDB" id="A0A7S0QM74"/>
<evidence type="ECO:0000256" key="2">
    <source>
        <dbReference type="ARBA" id="ARBA00022980"/>
    </source>
</evidence>
<dbReference type="InterPro" id="IPR023574">
    <property type="entry name" value="Ribosomal_uL4_dom_sf"/>
</dbReference>
<dbReference type="Pfam" id="PF00573">
    <property type="entry name" value="Ribosomal_L4"/>
    <property type="match status" value="1"/>
</dbReference>
<sequence length="310" mass="34848">MQIEKVNIYSCLNGSKIDKTDLPDVFLSQIRTDILSFVHSNMSKNRRQAYATSKNAGMMTSAKSWGTGRAVARVPRVPGSGTHRSGQGAITNMCRGGRMFGPTTTWRKWHHKINKNQRKHAIRSAIASSGISSLITARGHNLKKIPEIPLVLEGSVESFSKTNQGQKLLKCVGVSDEIKKKNSIRHGKGKMRNRRFSKFKGPIVIYEKNARCFRNIKGIDICCVNSLNLLNLAPGGHIGRLCIWTYLSFSKLDILFNLNENFNKKKILNSNNIITSPNLKKIINSDRVQSLIRPVATPIYFIKKKKTQNR</sequence>
<dbReference type="InterPro" id="IPR045240">
    <property type="entry name" value="Ribosomal_uL4_euk/arch"/>
</dbReference>
<accession>A0A7S0QM74</accession>
<evidence type="ECO:0000313" key="6">
    <source>
        <dbReference type="EMBL" id="CAD8638059.1"/>
    </source>
</evidence>
<proteinExistence type="inferred from homology"/>
<dbReference type="GO" id="GO:1990904">
    <property type="term" value="C:ribonucleoprotein complex"/>
    <property type="evidence" value="ECO:0007669"/>
    <property type="project" value="UniProtKB-KW"/>
</dbReference>
<evidence type="ECO:0000256" key="3">
    <source>
        <dbReference type="ARBA" id="ARBA00023274"/>
    </source>
</evidence>
<dbReference type="EMBL" id="HBEZ01028467">
    <property type="protein sequence ID" value="CAD8638059.1"/>
    <property type="molecule type" value="Transcribed_RNA"/>
</dbReference>
<gene>
    <name evidence="6" type="ORF">CCUR1050_LOCUS15743</name>
</gene>
<dbReference type="GO" id="GO:0005840">
    <property type="term" value="C:ribosome"/>
    <property type="evidence" value="ECO:0007669"/>
    <property type="project" value="UniProtKB-KW"/>
</dbReference>
<reference evidence="6" key="1">
    <citation type="submission" date="2021-01" db="EMBL/GenBank/DDBJ databases">
        <authorList>
            <person name="Corre E."/>
            <person name="Pelletier E."/>
            <person name="Niang G."/>
            <person name="Scheremetjew M."/>
            <person name="Finn R."/>
            <person name="Kale V."/>
            <person name="Holt S."/>
            <person name="Cochrane G."/>
            <person name="Meng A."/>
            <person name="Brown T."/>
            <person name="Cohen L."/>
        </authorList>
    </citation>
    <scope>NUCLEOTIDE SEQUENCE</scope>
    <source>
        <strain evidence="6">CCAP979/52</strain>
    </source>
</reference>
<dbReference type="GO" id="GO:0003735">
    <property type="term" value="F:structural constituent of ribosome"/>
    <property type="evidence" value="ECO:0007669"/>
    <property type="project" value="InterPro"/>
</dbReference>
<evidence type="ECO:0000256" key="5">
    <source>
        <dbReference type="ARBA" id="ARBA00035353"/>
    </source>
</evidence>
<dbReference type="SUPFAM" id="SSF52166">
    <property type="entry name" value="Ribosomal protein L4"/>
    <property type="match status" value="1"/>
</dbReference>